<dbReference type="InterPro" id="IPR009057">
    <property type="entry name" value="Homeodomain-like_sf"/>
</dbReference>
<gene>
    <name evidence="4" type="ORF">DKK75_02965</name>
</gene>
<dbReference type="OrthoDB" id="4709704at2"/>
<evidence type="ECO:0000256" key="1">
    <source>
        <dbReference type="ARBA" id="ARBA00023125"/>
    </source>
</evidence>
<organism evidence="4 5">
    <name type="scientific">Bifidobacterium asteroides</name>
    <dbReference type="NCBI Taxonomy" id="1684"/>
    <lineage>
        <taxon>Bacteria</taxon>
        <taxon>Bacillati</taxon>
        <taxon>Actinomycetota</taxon>
        <taxon>Actinomycetes</taxon>
        <taxon>Bifidobacteriales</taxon>
        <taxon>Bifidobacteriaceae</taxon>
        <taxon>Bifidobacterium</taxon>
    </lineage>
</organism>
<dbReference type="Proteomes" id="UP000247744">
    <property type="component" value="Unassembled WGS sequence"/>
</dbReference>
<dbReference type="Pfam" id="PF00440">
    <property type="entry name" value="TetR_N"/>
    <property type="match status" value="1"/>
</dbReference>
<dbReference type="InterPro" id="IPR001647">
    <property type="entry name" value="HTH_TetR"/>
</dbReference>
<comment type="caution">
    <text evidence="4">The sequence shown here is derived from an EMBL/GenBank/DDBJ whole genome shotgun (WGS) entry which is preliminary data.</text>
</comment>
<dbReference type="SUPFAM" id="SSF46689">
    <property type="entry name" value="Homeodomain-like"/>
    <property type="match status" value="1"/>
</dbReference>
<reference evidence="4 5" key="1">
    <citation type="submission" date="2018-05" db="EMBL/GenBank/DDBJ databases">
        <title>Reference genomes for bee gut microbiota database.</title>
        <authorList>
            <person name="Ellegaard K.M."/>
        </authorList>
    </citation>
    <scope>NUCLEOTIDE SEQUENCE [LARGE SCALE GENOMIC DNA]</scope>
    <source>
        <strain evidence="4 5">ESL0200</strain>
    </source>
</reference>
<feature type="DNA-binding region" description="H-T-H motif" evidence="2">
    <location>
        <begin position="59"/>
        <end position="78"/>
    </location>
</feature>
<dbReference type="AlphaFoldDB" id="A0A318M6S8"/>
<proteinExistence type="predicted"/>
<sequence>MPYDRPKLIHDRCTQSAGPRRTMPRIRESTLQEHRAKTLDQIIAAAETILRTGGRGRLTMAEVARRTNLARNSLYRYARDADQLCDMVMERHLPDWGHALEQALDQADGPHRTIEVWTRTNLEQAGMHGHGWLMNLYAEQHDEQLRQALIYGSPSNAHNPALQSDQSTDRHIQTLLNFHRQVNQPLIQAWTALRPADPAMGVEVTRGIVQSGMRLIDALEQELATEQRQTRLTIIIGKVTACAKAVTATLTEGPACA</sequence>
<feature type="domain" description="HTH tetR-type" evidence="3">
    <location>
        <begin position="36"/>
        <end position="96"/>
    </location>
</feature>
<dbReference type="EMBL" id="QGLL01000006">
    <property type="protein sequence ID" value="PXY82700.1"/>
    <property type="molecule type" value="Genomic_DNA"/>
</dbReference>
<protein>
    <recommendedName>
        <fullName evidence="3">HTH tetR-type domain-containing protein</fullName>
    </recommendedName>
</protein>
<dbReference type="GO" id="GO:0003677">
    <property type="term" value="F:DNA binding"/>
    <property type="evidence" value="ECO:0007669"/>
    <property type="project" value="UniProtKB-UniRule"/>
</dbReference>
<evidence type="ECO:0000313" key="4">
    <source>
        <dbReference type="EMBL" id="PXY82700.1"/>
    </source>
</evidence>
<name>A0A318M6S8_9BIFI</name>
<evidence type="ECO:0000259" key="3">
    <source>
        <dbReference type="PROSITE" id="PS50977"/>
    </source>
</evidence>
<evidence type="ECO:0000313" key="5">
    <source>
        <dbReference type="Proteomes" id="UP000247744"/>
    </source>
</evidence>
<evidence type="ECO:0000256" key="2">
    <source>
        <dbReference type="PROSITE-ProRule" id="PRU00335"/>
    </source>
</evidence>
<accession>A0A318M6S8</accession>
<dbReference type="PROSITE" id="PS50977">
    <property type="entry name" value="HTH_TETR_2"/>
    <property type="match status" value="1"/>
</dbReference>
<keyword evidence="1 2" id="KW-0238">DNA-binding</keyword>
<dbReference type="Gene3D" id="1.10.357.10">
    <property type="entry name" value="Tetracycline Repressor, domain 2"/>
    <property type="match status" value="1"/>
</dbReference>